<reference evidence="5 6" key="1">
    <citation type="submission" date="2019-07" db="EMBL/GenBank/DDBJ databases">
        <title>Whole genome shotgun sequence of Actinotalea fermentans NBRC 105374.</title>
        <authorList>
            <person name="Hosoyama A."/>
            <person name="Uohara A."/>
            <person name="Ohji S."/>
            <person name="Ichikawa N."/>
        </authorList>
    </citation>
    <scope>NUCLEOTIDE SEQUENCE [LARGE SCALE GENOMIC DNA]</scope>
    <source>
        <strain evidence="5 6">NBRC 105374</strain>
    </source>
</reference>
<keyword evidence="2" id="KW-0378">Hydrolase</keyword>
<dbReference type="InterPro" id="IPR017853">
    <property type="entry name" value="GH"/>
</dbReference>
<evidence type="ECO:0000259" key="4">
    <source>
        <dbReference type="Pfam" id="PF01229"/>
    </source>
</evidence>
<dbReference type="EMBL" id="BJYK01000012">
    <property type="protein sequence ID" value="GEN81483.1"/>
    <property type="molecule type" value="Genomic_DNA"/>
</dbReference>
<evidence type="ECO:0000256" key="3">
    <source>
        <dbReference type="ARBA" id="ARBA00023295"/>
    </source>
</evidence>
<dbReference type="RefSeq" id="WP_034243928.1">
    <property type="nucleotide sequence ID" value="NZ_BJYK01000012.1"/>
</dbReference>
<protein>
    <recommendedName>
        <fullName evidence="4">Glycosyl hydrolases family 39 N-terminal catalytic domain-containing protein</fullName>
    </recommendedName>
</protein>
<feature type="domain" description="Glycosyl hydrolases family 39 N-terminal catalytic" evidence="4">
    <location>
        <begin position="75"/>
        <end position="246"/>
    </location>
</feature>
<dbReference type="AlphaFoldDB" id="A0A511Z216"/>
<dbReference type="PANTHER" id="PTHR12631">
    <property type="entry name" value="ALPHA-L-IDURONIDASE"/>
    <property type="match status" value="1"/>
</dbReference>
<dbReference type="PANTHER" id="PTHR12631:SF10">
    <property type="entry name" value="BETA-XYLOSIDASE-LIKE PROTEIN-RELATED"/>
    <property type="match status" value="1"/>
</dbReference>
<dbReference type="InterPro" id="IPR049166">
    <property type="entry name" value="GH39_cat"/>
</dbReference>
<comment type="similarity">
    <text evidence="1">Belongs to the glycosyl hydrolase 39 family.</text>
</comment>
<organism evidence="5 6">
    <name type="scientific">Actinotalea fermentans</name>
    <dbReference type="NCBI Taxonomy" id="43671"/>
    <lineage>
        <taxon>Bacteria</taxon>
        <taxon>Bacillati</taxon>
        <taxon>Actinomycetota</taxon>
        <taxon>Actinomycetes</taxon>
        <taxon>Micrococcales</taxon>
        <taxon>Cellulomonadaceae</taxon>
        <taxon>Actinotalea</taxon>
    </lineage>
</organism>
<evidence type="ECO:0000256" key="2">
    <source>
        <dbReference type="ARBA" id="ARBA00022801"/>
    </source>
</evidence>
<keyword evidence="6" id="KW-1185">Reference proteome</keyword>
<evidence type="ECO:0000313" key="6">
    <source>
        <dbReference type="Proteomes" id="UP000321484"/>
    </source>
</evidence>
<dbReference type="SUPFAM" id="SSF51445">
    <property type="entry name" value="(Trans)glycosidases"/>
    <property type="match status" value="1"/>
</dbReference>
<dbReference type="InterPro" id="IPR051923">
    <property type="entry name" value="Glycosyl_Hydrolase_39"/>
</dbReference>
<evidence type="ECO:0000256" key="1">
    <source>
        <dbReference type="ARBA" id="ARBA00008875"/>
    </source>
</evidence>
<dbReference type="Proteomes" id="UP000321484">
    <property type="component" value="Unassembled WGS sequence"/>
</dbReference>
<keyword evidence="3" id="KW-0326">Glycosidase</keyword>
<name>A0A511Z216_9CELL</name>
<proteinExistence type="inferred from homology"/>
<dbReference type="Gene3D" id="3.20.20.80">
    <property type="entry name" value="Glycosidases"/>
    <property type="match status" value="1"/>
</dbReference>
<accession>A0A511Z216</accession>
<gene>
    <name evidence="5" type="ORF">AFE02nite_32170</name>
</gene>
<dbReference type="GO" id="GO:0004553">
    <property type="term" value="F:hydrolase activity, hydrolyzing O-glycosyl compounds"/>
    <property type="evidence" value="ECO:0007669"/>
    <property type="project" value="TreeGrafter"/>
</dbReference>
<evidence type="ECO:0000313" key="5">
    <source>
        <dbReference type="EMBL" id="GEN81483.1"/>
    </source>
</evidence>
<comment type="caution">
    <text evidence="5">The sequence shown here is derived from an EMBL/GenBank/DDBJ whole genome shotgun (WGS) entry which is preliminary data.</text>
</comment>
<sequence>MRAPLTSATVRIDPTALVDHPLSKERIAIYNSGLVPIERYRRDAAHIAAVRAESLRIDLGWGAEWMPWTREVVTRDERGELAFDFEETDHIARVLAETGTRPYWSYCYVPAAAREPGDDWRTMARDDSAWVRTVASYVSGLRQRGTAVGYHEVYNEPDLRDERTAEPTFYTGDLEDYLELYRATAAAIRAADPAARVGGPALAVAAVHADWLDAFCRVVTDEGLPLDFLSFHHYGHFGLEATLRTVGDVLAAYPTLRDVEWHLNEYNAFSIDYPRGGLQDTHLLASAFAADIPRLLAHRELTRTHWAQFLDSGQGNFSGMVDIDGAPKPIYAVYRFYQHMPVDRVAVGIDGPRGVGAVASASGSAVCAIVWNRHFTDVDVHLALGSAPGAGTVCVIGADGVAPERSLALASGRASVMVPAGGVALIRIGDPEDEPGGRRAWGIALRSDGTGWADLDEATLTFRFGGGTAWSAHAADVPDDAVPDGWDVHARTADGAPADATVVLEIDGVQHVVSGSPQARWTGGRVSRPAPAGHRRIVMAATAPAGTFVTVSPVTGAGR</sequence>
<dbReference type="Pfam" id="PF01229">
    <property type="entry name" value="Glyco_hydro_39"/>
    <property type="match status" value="1"/>
</dbReference>
<dbReference type="OrthoDB" id="9776971at2"/>